<sequence length="528" mass="59072">MQNSFGILLLVRHVKSDGCVERVGSSVVKDICHDIHEKVLVEYGPCNSSEWFSWHDIVKLKRQKKLKLGMYIRKNGSTNALDGGVSRVRKIQDSMVEREGLYLWVIPTAGRYSFLIGKLTRVYTDFTHVTFRMVCNLPRRAESVVERSIDLTSDHGHFMMHQDCFDFYQLTAFELDEAIETRSRMQPSHDDAHWQSQACPSRPASASTSDDPPGIDYDKLSDLLDNASDGEISDNEGGKDLKRQVLRAKKEQVTDDEDVNVQIMSKDVLDAQEDVHNVTSDAFIDDGNYLKIQDDELTDEEDVHVQIMLKDVLDAKEDEHNVTANALIDDGDYLELPDAELTDDRIASRPSVPSESIVDVPAILQKALRSKRGIDELTPQQEKSAFQSEKGNVLIIAKVVGVYMAATVNGPGLIMYGIGAKSVACIEADKTTEYHKDVADWSPCDKYNSVTYRIVCVFAKKTGGAPLAVVGQDLNGAVEYPIVGDLIVVPLHDLMQQNERSTLKLKLPSRSLTPSSLLARFIFEYKEL</sequence>
<accession>A0AAE0C116</accession>
<dbReference type="EMBL" id="LGRX02030310">
    <property type="protein sequence ID" value="KAK3245823.1"/>
    <property type="molecule type" value="Genomic_DNA"/>
</dbReference>
<comment type="caution">
    <text evidence="2">The sequence shown here is derived from an EMBL/GenBank/DDBJ whole genome shotgun (WGS) entry which is preliminary data.</text>
</comment>
<gene>
    <name evidence="2" type="ORF">CYMTET_44644</name>
</gene>
<feature type="region of interest" description="Disordered" evidence="1">
    <location>
        <begin position="182"/>
        <end position="239"/>
    </location>
</feature>
<feature type="compositionally biased region" description="Basic and acidic residues" evidence="1">
    <location>
        <begin position="182"/>
        <end position="193"/>
    </location>
</feature>
<organism evidence="2 3">
    <name type="scientific">Cymbomonas tetramitiformis</name>
    <dbReference type="NCBI Taxonomy" id="36881"/>
    <lineage>
        <taxon>Eukaryota</taxon>
        <taxon>Viridiplantae</taxon>
        <taxon>Chlorophyta</taxon>
        <taxon>Pyramimonadophyceae</taxon>
        <taxon>Pyramimonadales</taxon>
        <taxon>Pyramimonadaceae</taxon>
        <taxon>Cymbomonas</taxon>
    </lineage>
</organism>
<evidence type="ECO:0000313" key="2">
    <source>
        <dbReference type="EMBL" id="KAK3245823.1"/>
    </source>
</evidence>
<dbReference type="AlphaFoldDB" id="A0AAE0C116"/>
<proteinExistence type="predicted"/>
<protein>
    <submittedName>
        <fullName evidence="2">Uncharacterized protein</fullName>
    </submittedName>
</protein>
<feature type="compositionally biased region" description="Polar residues" evidence="1">
    <location>
        <begin position="194"/>
        <end position="210"/>
    </location>
</feature>
<name>A0AAE0C116_9CHLO</name>
<reference evidence="2 3" key="1">
    <citation type="journal article" date="2015" name="Genome Biol. Evol.">
        <title>Comparative Genomics of a Bacterivorous Green Alga Reveals Evolutionary Causalities and Consequences of Phago-Mixotrophic Mode of Nutrition.</title>
        <authorList>
            <person name="Burns J.A."/>
            <person name="Paasch A."/>
            <person name="Narechania A."/>
            <person name="Kim E."/>
        </authorList>
    </citation>
    <scope>NUCLEOTIDE SEQUENCE [LARGE SCALE GENOMIC DNA]</scope>
    <source>
        <strain evidence="2 3">PLY_AMNH</strain>
    </source>
</reference>
<evidence type="ECO:0000256" key="1">
    <source>
        <dbReference type="SAM" id="MobiDB-lite"/>
    </source>
</evidence>
<dbReference type="Proteomes" id="UP001190700">
    <property type="component" value="Unassembled WGS sequence"/>
</dbReference>
<keyword evidence="3" id="KW-1185">Reference proteome</keyword>
<evidence type="ECO:0000313" key="3">
    <source>
        <dbReference type="Proteomes" id="UP001190700"/>
    </source>
</evidence>